<feature type="compositionally biased region" description="Polar residues" evidence="1">
    <location>
        <begin position="305"/>
        <end position="325"/>
    </location>
</feature>
<organism evidence="2 3">
    <name type="scientific">Strongylocentrotus purpuratus</name>
    <name type="common">Purple sea urchin</name>
    <dbReference type="NCBI Taxonomy" id="7668"/>
    <lineage>
        <taxon>Eukaryota</taxon>
        <taxon>Metazoa</taxon>
        <taxon>Echinodermata</taxon>
        <taxon>Eleutherozoa</taxon>
        <taxon>Echinozoa</taxon>
        <taxon>Echinoidea</taxon>
        <taxon>Euechinoidea</taxon>
        <taxon>Echinacea</taxon>
        <taxon>Camarodonta</taxon>
        <taxon>Echinidea</taxon>
        <taxon>Strongylocentrotidae</taxon>
        <taxon>Strongylocentrotus</taxon>
    </lineage>
</organism>
<proteinExistence type="predicted"/>
<dbReference type="KEGG" id="spu:752570"/>
<feature type="region of interest" description="Disordered" evidence="1">
    <location>
        <begin position="99"/>
        <end position="194"/>
    </location>
</feature>
<dbReference type="GeneID" id="752570"/>
<feature type="compositionally biased region" description="Polar residues" evidence="1">
    <location>
        <begin position="59"/>
        <end position="72"/>
    </location>
</feature>
<dbReference type="Proteomes" id="UP000007110">
    <property type="component" value="Unassembled WGS sequence"/>
</dbReference>
<dbReference type="AlphaFoldDB" id="A0A7M7FZT3"/>
<dbReference type="OrthoDB" id="10461024at2759"/>
<feature type="compositionally biased region" description="Polar residues" evidence="1">
    <location>
        <begin position="391"/>
        <end position="401"/>
    </location>
</feature>
<evidence type="ECO:0000313" key="3">
    <source>
        <dbReference type="Proteomes" id="UP000007110"/>
    </source>
</evidence>
<dbReference type="RefSeq" id="XP_001179566.3">
    <property type="nucleotide sequence ID" value="XM_001179566.4"/>
</dbReference>
<feature type="compositionally biased region" description="Low complexity" evidence="1">
    <location>
        <begin position="163"/>
        <end position="173"/>
    </location>
</feature>
<feature type="region of interest" description="Disordered" evidence="1">
    <location>
        <begin position="294"/>
        <end position="335"/>
    </location>
</feature>
<reference evidence="2" key="2">
    <citation type="submission" date="2021-01" db="UniProtKB">
        <authorList>
            <consortium name="EnsemblMetazoa"/>
        </authorList>
    </citation>
    <scope>IDENTIFICATION</scope>
</reference>
<feature type="compositionally biased region" description="Low complexity" evidence="1">
    <location>
        <begin position="144"/>
        <end position="157"/>
    </location>
</feature>
<evidence type="ECO:0000313" key="2">
    <source>
        <dbReference type="EnsemblMetazoa" id="XP_001179566"/>
    </source>
</evidence>
<accession>A0A7M7FZT3</accession>
<feature type="compositionally biased region" description="Acidic residues" evidence="1">
    <location>
        <begin position="294"/>
        <end position="304"/>
    </location>
</feature>
<feature type="compositionally biased region" description="Low complexity" evidence="1">
    <location>
        <begin position="429"/>
        <end position="438"/>
    </location>
</feature>
<sequence>MVAMTSSVDSIVDPANPGVIEPRDVSMGARSTDDEWYGEERPKTKLTFGLPILVEQPANTSDECTNGTCSDMSRNDSKARSVRPGRKYKPAQIQPFANGHHHQNQHQTGVGVGNKTTSSPLSSPRNWQTSLREGSNANTTPWNSSLVSPKLPSSPRSPRSPRLPRQLPTLTRSDSQKSSTNLTQDVGTGDDAYRRENTTGLKREAPDHDGDIPVISVSHHIPLPTSSSLFQQIMTDFHERPSASLETRSPGDLMVRRSSLARTTLGSPPLLQVDKIPDEVSTMSELELDIELADVPGSDDDCDGETNTGESILHSSGNTNHQNNHTNKDKDKKSLSQVEYVVNKANWGKNNIKKTSPRRHIKFPIESKLPTCAITGDDFTAKPGTLITVPTKDSLQSTASDGNRGLRTRSRLRSRDTATSVSGDSHTGSSEVSASSPERSPKPRRKISDQSLRHRPITPARSHHELESRIDMKTAGNIIRFITAAAASSTAPGLNRNQQLLPSDIRLPVVDPSGRLLHRNRDESMRLVKQAVDLTVESEEKSDVFSWDELRDCRYLRTRTNPKESRRNSLLGFNEV</sequence>
<keyword evidence="3" id="KW-1185">Reference proteome</keyword>
<evidence type="ECO:0000256" key="1">
    <source>
        <dbReference type="SAM" id="MobiDB-lite"/>
    </source>
</evidence>
<reference evidence="3" key="1">
    <citation type="submission" date="2015-02" db="EMBL/GenBank/DDBJ databases">
        <title>Genome sequencing for Strongylocentrotus purpuratus.</title>
        <authorList>
            <person name="Murali S."/>
            <person name="Liu Y."/>
            <person name="Vee V."/>
            <person name="English A."/>
            <person name="Wang M."/>
            <person name="Skinner E."/>
            <person name="Han Y."/>
            <person name="Muzny D.M."/>
            <person name="Worley K.C."/>
            <person name="Gibbs R.A."/>
        </authorList>
    </citation>
    <scope>NUCLEOTIDE SEQUENCE</scope>
</reference>
<dbReference type="InParanoid" id="A0A7M7FZT3"/>
<protein>
    <submittedName>
        <fullName evidence="2">Uncharacterized protein</fullName>
    </submittedName>
</protein>
<feature type="region of interest" description="Disordered" evidence="1">
    <location>
        <begin position="1"/>
        <end position="40"/>
    </location>
</feature>
<dbReference type="OMA" id="ANTSDEC"/>
<feature type="compositionally biased region" description="Polar residues" evidence="1">
    <location>
        <begin position="115"/>
        <end position="143"/>
    </location>
</feature>
<feature type="compositionally biased region" description="Polar residues" evidence="1">
    <location>
        <begin position="176"/>
        <end position="186"/>
    </location>
</feature>
<dbReference type="EnsemblMetazoa" id="XM_001179566">
    <property type="protein sequence ID" value="XP_001179566"/>
    <property type="gene ID" value="LOC752570"/>
</dbReference>
<feature type="region of interest" description="Disordered" evidence="1">
    <location>
        <begin position="390"/>
        <end position="469"/>
    </location>
</feature>
<feature type="region of interest" description="Disordered" evidence="1">
    <location>
        <begin position="59"/>
        <end position="87"/>
    </location>
</feature>
<name>A0A7M7FZT3_STRPU</name>